<feature type="compositionally biased region" description="Low complexity" evidence="6">
    <location>
        <begin position="963"/>
        <end position="986"/>
    </location>
</feature>
<sequence>MTGSRDCEPDDPTCAEEDHHNGSELGTRGLKRPREDNAMDGTGAAADEMVGTQEAAPAAKEPGQEGGVQEPMVSHGAKRQRHPDLVEKGVQTSEGDPSSACEAAADGKESAAQEAAREPDLKQEWGRLVAPFAQKPSCVSLRGRKFVIGSNRSGAGKGGWSAPPGKQAATQLCRIAYDPAKPKSTAVSIEALTDRALITVNGFNAKRGDKVPIRPGFEIKISAVRYLANPSGSLSFIYVPIEEFLGHEAAEPKTAAAGGAGAGEAGTSQQPEQPPDRSGEAQPKDCTMSDAEAQTAAEPAEQPGEAEGPRPDAEGEAPADGDEDEGRKGKLASAREKFRKMDSGSLEGAEECDLTLKDEEDPLEQPAEDEATLPDPADEEALEDQYEAQAAAETLQDSPQRVQFREKFRKMTTGPDALGGGLDKLPYYLSDSGRRQLMFTGLLHLSAPEAERAHLQSAMDLPSLSSRILLVGPKGASLYLQSVASALAAQHKASLLVFDRSELKLEEEDDTAAGASRRRRPARTWSPGPAREDDSGDDYVFFDGEKDDSLDDGSDGDEWYSRSKRLTGCYLDVIKARKASKALHGAAAGSSGLARLQSSRKPPASREAKSGSGTDGEQASLRKGDRVRFVGHGGAAAGGGRGFGPMAALVLWGGAKHGVASPRQIRSSGSSSAGPFPNCPGRVVLAFDSKPGKVGIRFDYAIPGGTNLGGLCEDRHGYWCSTRELRREGSCKAEEAETACVDALFDVAAEVAAEGPLVILLKDLGKTVMGNVERFLHFKRKISRLPKNALLVGVHTTSELSRDRGYSAVFARLGGGASSSGPALFDVNFFDPLRSAEGDRAARPLRAEQSSVTRFLQRLLPNKIILHGPQDEPAAAEWKKAMERDSATLRESANRQLLASVAAKFKLEIPEEQLRKIDCGEEQLTPETAEKVLGWAVCAHLQSAMAAPLGGEAHRRGRGSGAAGSSEPADGAAPSGEEAAAAAAEAEASRAEPADCEAPTEAPEGSGGGGLETEQVAEGAADAEAPAKEQGGEKQAVALEAASVQAGLSLLKDTLAEASSAQSPEESKPNSSLKDVQTDNEFEKRLLSEVIPAAEVGVRFEDIGALDSVKATLQEVVMLPLQRPELFRRGSLTKPTRGVLLFGPPGTGKTMLAKAVASESGANFINVSMASLASKWFGEGEKYVRALFTLAHKIAPSVVFVDEVDSMLGRRDKHGEHEAMRKIKNEFMSHWDGLKTREKDRVLVLAATNRPYDLDEAVIRRMPRRLMVDLPDTENRVKILKVILKDEELEGGFDYEALAGVTEGYSGSDLRNLCVTAAFQPIRDYLQEEKKRKREAEAEGGPSPGQDAPAEVKLRPLTLADVMAARDSVCASVSGDTQSMSELRQWNEMYGEGGSRRRDTLSY</sequence>
<feature type="region of interest" description="Disordered" evidence="6">
    <location>
        <begin position="1329"/>
        <end position="1351"/>
    </location>
</feature>
<feature type="compositionally biased region" description="Acidic residues" evidence="6">
    <location>
        <begin position="545"/>
        <end position="557"/>
    </location>
</feature>
<dbReference type="SUPFAM" id="SSF52540">
    <property type="entry name" value="P-loop containing nucleoside triphosphate hydrolases"/>
    <property type="match status" value="1"/>
</dbReference>
<gene>
    <name evidence="8" type="ORF">TSPGSL018_19416</name>
</gene>
<evidence type="ECO:0000259" key="7">
    <source>
        <dbReference type="SMART" id="SM00382"/>
    </source>
</evidence>
<evidence type="ECO:0000256" key="6">
    <source>
        <dbReference type="SAM" id="MobiDB-lite"/>
    </source>
</evidence>
<dbReference type="InterPro" id="IPR003960">
    <property type="entry name" value="ATPase_AAA_CS"/>
</dbReference>
<dbReference type="PANTHER" id="PTHR45644:SF39">
    <property type="entry name" value="AAA-TYPE ATPASE FAMILY PROTEIN-RELATED"/>
    <property type="match status" value="1"/>
</dbReference>
<dbReference type="Pfam" id="PF17862">
    <property type="entry name" value="AAA_lid_3"/>
    <property type="match status" value="1"/>
</dbReference>
<feature type="region of interest" description="Disordered" evidence="6">
    <location>
        <begin position="1371"/>
        <end position="1403"/>
    </location>
</feature>
<feature type="compositionally biased region" description="Basic and acidic residues" evidence="6">
    <location>
        <begin position="1394"/>
        <end position="1403"/>
    </location>
</feature>
<evidence type="ECO:0000256" key="2">
    <source>
        <dbReference type="ARBA" id="ARBA00022741"/>
    </source>
</evidence>
<feature type="region of interest" description="Disordered" evidence="6">
    <location>
        <begin position="253"/>
        <end position="353"/>
    </location>
</feature>
<organism evidence="8">
    <name type="scientific">Tetraselmis sp. GSL018</name>
    <dbReference type="NCBI Taxonomy" id="582737"/>
    <lineage>
        <taxon>Eukaryota</taxon>
        <taxon>Viridiplantae</taxon>
        <taxon>Chlorophyta</taxon>
        <taxon>core chlorophytes</taxon>
        <taxon>Chlorodendrophyceae</taxon>
        <taxon>Chlorodendrales</taxon>
        <taxon>Chlorodendraceae</taxon>
        <taxon>Tetraselmis</taxon>
    </lineage>
</organism>
<dbReference type="GO" id="GO:0005741">
    <property type="term" value="C:mitochondrial outer membrane"/>
    <property type="evidence" value="ECO:0007669"/>
    <property type="project" value="UniProtKB-SubCell"/>
</dbReference>
<feature type="region of interest" description="Disordered" evidence="6">
    <location>
        <begin position="950"/>
        <end position="1034"/>
    </location>
</feature>
<feature type="compositionally biased region" description="Polar residues" evidence="6">
    <location>
        <begin position="1374"/>
        <end position="1384"/>
    </location>
</feature>
<dbReference type="GO" id="GO:0016887">
    <property type="term" value="F:ATP hydrolysis activity"/>
    <property type="evidence" value="ECO:0007669"/>
    <property type="project" value="InterPro"/>
</dbReference>
<feature type="non-terminal residue" evidence="8">
    <location>
        <position position="1403"/>
    </location>
</feature>
<protein>
    <submittedName>
        <fullName evidence="8">Aaa-type atpase family protein</fullName>
    </submittedName>
</protein>
<dbReference type="EMBL" id="GBEZ01022923">
    <property type="protein sequence ID" value="JAC63938.1"/>
    <property type="molecule type" value="Transcribed_RNA"/>
</dbReference>
<evidence type="ECO:0000256" key="1">
    <source>
        <dbReference type="ARBA" id="ARBA00004572"/>
    </source>
</evidence>
<feature type="compositionally biased region" description="Low complexity" evidence="6">
    <location>
        <begin position="1014"/>
        <end position="1024"/>
    </location>
</feature>
<feature type="region of interest" description="Disordered" evidence="6">
    <location>
        <begin position="507"/>
        <end position="557"/>
    </location>
</feature>
<feature type="region of interest" description="Disordered" evidence="6">
    <location>
        <begin position="586"/>
        <end position="623"/>
    </location>
</feature>
<dbReference type="InterPro" id="IPR003959">
    <property type="entry name" value="ATPase_AAA_core"/>
</dbReference>
<keyword evidence="3" id="KW-1000">Mitochondrion outer membrane</keyword>
<dbReference type="InterPro" id="IPR041569">
    <property type="entry name" value="AAA_lid_3"/>
</dbReference>
<dbReference type="InterPro" id="IPR051701">
    <property type="entry name" value="Mito_OM_Translocase_MSP1"/>
</dbReference>
<dbReference type="InterPro" id="IPR027417">
    <property type="entry name" value="P-loop_NTPase"/>
</dbReference>
<dbReference type="Pfam" id="PF00004">
    <property type="entry name" value="AAA"/>
    <property type="match status" value="1"/>
</dbReference>
<feature type="compositionally biased region" description="Acidic residues" evidence="6">
    <location>
        <begin position="314"/>
        <end position="324"/>
    </location>
</feature>
<evidence type="ECO:0000313" key="8">
    <source>
        <dbReference type="EMBL" id="JAC63938.1"/>
    </source>
</evidence>
<feature type="domain" description="AAA+ ATPase" evidence="7">
    <location>
        <begin position="1135"/>
        <end position="1272"/>
    </location>
</feature>
<evidence type="ECO:0000256" key="3">
    <source>
        <dbReference type="ARBA" id="ARBA00022787"/>
    </source>
</evidence>
<dbReference type="Gene3D" id="1.10.8.60">
    <property type="match status" value="1"/>
</dbReference>
<feature type="region of interest" description="Disordered" evidence="6">
    <location>
        <begin position="1"/>
        <end position="120"/>
    </location>
</feature>
<feature type="compositionally biased region" description="Low complexity" evidence="6">
    <location>
        <begin position="586"/>
        <end position="600"/>
    </location>
</feature>
<feature type="compositionally biased region" description="Basic and acidic residues" evidence="6">
    <location>
        <begin position="274"/>
        <end position="283"/>
    </location>
</feature>
<feature type="region of interest" description="Disordered" evidence="6">
    <location>
        <begin position="1056"/>
        <end position="1079"/>
    </location>
</feature>
<keyword evidence="4" id="KW-0067">ATP-binding</keyword>
<dbReference type="PROSITE" id="PS00674">
    <property type="entry name" value="AAA"/>
    <property type="match status" value="1"/>
</dbReference>
<evidence type="ECO:0000256" key="5">
    <source>
        <dbReference type="ARBA" id="ARBA00023128"/>
    </source>
</evidence>
<dbReference type="SMART" id="SM00382">
    <property type="entry name" value="AAA"/>
    <property type="match status" value="1"/>
</dbReference>
<feature type="compositionally biased region" description="Low complexity" evidence="6">
    <location>
        <begin position="291"/>
        <end position="306"/>
    </location>
</feature>
<dbReference type="FunFam" id="3.40.50.300:FF:000416">
    <property type="entry name" value="p-loop nucleoside triphosphate hydrolase superfamily protein"/>
    <property type="match status" value="1"/>
</dbReference>
<feature type="compositionally biased region" description="Basic and acidic residues" evidence="6">
    <location>
        <begin position="325"/>
        <end position="342"/>
    </location>
</feature>
<comment type="subcellular location">
    <subcellularLocation>
        <location evidence="1">Mitochondrion outer membrane</location>
        <topology evidence="1">Single-pass membrane protein</topology>
    </subcellularLocation>
</comment>
<dbReference type="Gene3D" id="3.40.50.300">
    <property type="entry name" value="P-loop containing nucleotide triphosphate hydrolases"/>
    <property type="match status" value="1"/>
</dbReference>
<proteinExistence type="predicted"/>
<name>A0A061QW39_9CHLO</name>
<dbReference type="PANTHER" id="PTHR45644">
    <property type="entry name" value="AAA ATPASE, PUTATIVE (AFU_ORTHOLOGUE AFUA_2G12920)-RELATED-RELATED"/>
    <property type="match status" value="1"/>
</dbReference>
<dbReference type="InterPro" id="IPR003593">
    <property type="entry name" value="AAA+_ATPase"/>
</dbReference>
<feature type="compositionally biased region" description="Basic and acidic residues" evidence="6">
    <location>
        <begin position="105"/>
        <end position="120"/>
    </location>
</feature>
<keyword evidence="5" id="KW-0496">Mitochondrion</keyword>
<keyword evidence="3" id="KW-0472">Membrane</keyword>
<evidence type="ECO:0000256" key="4">
    <source>
        <dbReference type="ARBA" id="ARBA00022840"/>
    </source>
</evidence>
<reference evidence="8" key="1">
    <citation type="submission" date="2014-05" db="EMBL/GenBank/DDBJ databases">
        <title>The transcriptome of the halophilic microalga Tetraselmis sp. GSL018 isolated from the Great Salt Lake, Utah.</title>
        <authorList>
            <person name="Jinkerson R.E."/>
            <person name="D'Adamo S."/>
            <person name="Posewitz M.C."/>
        </authorList>
    </citation>
    <scope>NUCLEOTIDE SEQUENCE</scope>
    <source>
        <strain evidence="8">GSL018</strain>
    </source>
</reference>
<dbReference type="GO" id="GO:0005524">
    <property type="term" value="F:ATP binding"/>
    <property type="evidence" value="ECO:0007669"/>
    <property type="project" value="UniProtKB-KW"/>
</dbReference>
<keyword evidence="2" id="KW-0547">Nucleotide-binding</keyword>
<accession>A0A061QW39</accession>